<protein>
    <submittedName>
        <fullName evidence="1">Methyltransferase domain-containing protein</fullName>
    </submittedName>
</protein>
<organism evidence="1 2">
    <name type="scientific">Emticicia agri</name>
    <dbReference type="NCBI Taxonomy" id="2492393"/>
    <lineage>
        <taxon>Bacteria</taxon>
        <taxon>Pseudomonadati</taxon>
        <taxon>Bacteroidota</taxon>
        <taxon>Cytophagia</taxon>
        <taxon>Cytophagales</taxon>
        <taxon>Leadbetterellaceae</taxon>
        <taxon>Emticicia</taxon>
    </lineage>
</organism>
<name>A0A4Q5M5J3_9BACT</name>
<dbReference type="GO" id="GO:0032259">
    <property type="term" value="P:methylation"/>
    <property type="evidence" value="ECO:0007669"/>
    <property type="project" value="UniProtKB-KW"/>
</dbReference>
<reference evidence="1 2" key="1">
    <citation type="submission" date="2019-02" db="EMBL/GenBank/DDBJ databases">
        <title>Bacterial novel species Emticicia sp. 17J42-9 isolated from soil.</title>
        <authorList>
            <person name="Jung H.-Y."/>
        </authorList>
    </citation>
    <scope>NUCLEOTIDE SEQUENCE [LARGE SCALE GENOMIC DNA]</scope>
    <source>
        <strain evidence="1 2">17J42-9</strain>
    </source>
</reference>
<dbReference type="InterPro" id="IPR029063">
    <property type="entry name" value="SAM-dependent_MTases_sf"/>
</dbReference>
<dbReference type="Pfam" id="PF01209">
    <property type="entry name" value="Ubie_methyltran"/>
    <property type="match status" value="1"/>
</dbReference>
<proteinExistence type="predicted"/>
<accession>A0A4Q5M5J3</accession>
<gene>
    <name evidence="1" type="ORF">EWM59_01695</name>
</gene>
<keyword evidence="2" id="KW-1185">Reference proteome</keyword>
<dbReference type="PANTHER" id="PTHR42912">
    <property type="entry name" value="METHYLTRANSFERASE"/>
    <property type="match status" value="1"/>
</dbReference>
<dbReference type="RefSeq" id="WP_130019211.1">
    <property type="nucleotide sequence ID" value="NZ_SEWF01000002.1"/>
</dbReference>
<sequence length="295" mass="33515">MTQFFDQLICPKTRTKLVLSADGKTLHNTSQEEPLSYDIHNIVDLVYPKELFEQDRKEQVAYNDAHLRYDRGVSWVFQSLHANEAATRKTMIGMLKLKPGMKVLEVGAGTGKDSAYIIDKITPGGHAVLSDLSPAMLGHAKEKFADKKDVTIDYFIGNGAYLPFEDNYFDAVFHFGGINTFSERAKAFEEFNRVVKVGGRVVVGDESVGAWLRDQKTYQILMDANPMFADQVPLQDLPKNVKDVKLQWIFGNGYYVLEFKKTKKAPTVNVNLQIPGKDFKDNWRIRAERNRKANK</sequence>
<dbReference type="Proteomes" id="UP000293162">
    <property type="component" value="Unassembled WGS sequence"/>
</dbReference>
<dbReference type="GO" id="GO:0008168">
    <property type="term" value="F:methyltransferase activity"/>
    <property type="evidence" value="ECO:0007669"/>
    <property type="project" value="UniProtKB-KW"/>
</dbReference>
<dbReference type="EMBL" id="SEWF01000002">
    <property type="protein sequence ID" value="RYU97429.1"/>
    <property type="molecule type" value="Genomic_DNA"/>
</dbReference>
<keyword evidence="1" id="KW-0489">Methyltransferase</keyword>
<dbReference type="Gene3D" id="3.40.50.150">
    <property type="entry name" value="Vaccinia Virus protein VP39"/>
    <property type="match status" value="1"/>
</dbReference>
<keyword evidence="1" id="KW-0808">Transferase</keyword>
<evidence type="ECO:0000313" key="1">
    <source>
        <dbReference type="EMBL" id="RYU97429.1"/>
    </source>
</evidence>
<dbReference type="AlphaFoldDB" id="A0A4Q5M5J3"/>
<comment type="caution">
    <text evidence="1">The sequence shown here is derived from an EMBL/GenBank/DDBJ whole genome shotgun (WGS) entry which is preliminary data.</text>
</comment>
<dbReference type="CDD" id="cd02440">
    <property type="entry name" value="AdoMet_MTases"/>
    <property type="match status" value="1"/>
</dbReference>
<dbReference type="OrthoDB" id="9795634at2"/>
<evidence type="ECO:0000313" key="2">
    <source>
        <dbReference type="Proteomes" id="UP000293162"/>
    </source>
</evidence>
<dbReference type="SUPFAM" id="SSF53335">
    <property type="entry name" value="S-adenosyl-L-methionine-dependent methyltransferases"/>
    <property type="match status" value="1"/>
</dbReference>
<dbReference type="InterPro" id="IPR050508">
    <property type="entry name" value="Methyltransf_Superfamily"/>
</dbReference>